<dbReference type="GO" id="GO:0000287">
    <property type="term" value="F:magnesium ion binding"/>
    <property type="evidence" value="ECO:0007669"/>
    <property type="project" value="TreeGrafter"/>
</dbReference>
<evidence type="ECO:0000313" key="7">
    <source>
        <dbReference type="EMBL" id="AMN47886.1"/>
    </source>
</evidence>
<proteinExistence type="predicted"/>
<dbReference type="EMBL" id="CP011971">
    <property type="protein sequence ID" value="AMN47886.1"/>
    <property type="molecule type" value="Genomic_DNA"/>
</dbReference>
<dbReference type="AlphaFoldDB" id="A0A127FBV0"/>
<feature type="binding site" evidence="4">
    <location>
        <position position="65"/>
    </location>
    <ligand>
        <name>substrate</name>
    </ligand>
</feature>
<dbReference type="Proteomes" id="UP000070250">
    <property type="component" value="Chromosome"/>
</dbReference>
<sequence>MQLRSLLFVPGDRPDRMRKALTCGADALILDLEDSVVLEAKPAARRAVHAFLKDVEGSTTCLFVRVNPLDSGLVDEDLEALCDARPDGIMLPKAEGGASVAALDARLTSLGWTDGMILPITAETPSAIFSLGSYRGSSTRLCGLTWGAEDLPASIGAISARQEDGRYSAPYELARSLTLFAAHAAGVAAIETVYPAFRDPEGLAAYAQRGRRDGFTGMMAIHPSQIEIINAAFTPTDAQIAAARAVVELFENNPGAGALSIEGKMIDIPHLKAARRVLAMKTKDGS</sequence>
<comment type="cofactor">
    <cofactor evidence="1">
        <name>Mg(2+)</name>
        <dbReference type="ChEBI" id="CHEBI:18420"/>
    </cofactor>
</comment>
<dbReference type="PATRIC" id="fig|465721.4.peg.2652"/>
<dbReference type="OrthoDB" id="6831788at2"/>
<dbReference type="InterPro" id="IPR011206">
    <property type="entry name" value="Citrate_lyase_beta/mcl1/mcl2"/>
</dbReference>
<evidence type="ECO:0000313" key="8">
    <source>
        <dbReference type="Proteomes" id="UP000070250"/>
    </source>
</evidence>
<reference evidence="7 8" key="1">
    <citation type="submission" date="2015-06" db="EMBL/GenBank/DDBJ databases">
        <title>A Comprehensive Approach to Explore the Metabolic and Phylogenetic Diversity of Bacterial Steroid Degradation in the Environment: Testosterone as an Example.</title>
        <authorList>
            <person name="Yang F.-C."/>
            <person name="Chen Y.-L."/>
            <person name="Yu C.-P."/>
            <person name="Tang S.-L."/>
            <person name="Wang P.-H."/>
            <person name="Ismail W."/>
            <person name="Wang C.-H."/>
            <person name="Yang C.-Y."/>
            <person name="Chiang Y.-R."/>
        </authorList>
    </citation>
    <scope>NUCLEOTIDE SEQUENCE [LARGE SCALE GENOMIC DNA]</scope>
    <source>
        <strain evidence="7 8">DSM 18526</strain>
    </source>
</reference>
<keyword evidence="7" id="KW-0456">Lyase</keyword>
<feature type="domain" description="HpcH/HpaI aldolase/citrate lyase" evidence="6">
    <location>
        <begin position="4"/>
        <end position="223"/>
    </location>
</feature>
<dbReference type="InterPro" id="IPR040442">
    <property type="entry name" value="Pyrv_kinase-like_dom_sf"/>
</dbReference>
<evidence type="ECO:0000256" key="3">
    <source>
        <dbReference type="ARBA" id="ARBA00022842"/>
    </source>
</evidence>
<name>A0A127FBV0_STEDE</name>
<feature type="binding site" evidence="5">
    <location>
        <position position="123"/>
    </location>
    <ligand>
        <name>Mg(2+)</name>
        <dbReference type="ChEBI" id="CHEBI:18420"/>
    </ligand>
</feature>
<evidence type="ECO:0000256" key="2">
    <source>
        <dbReference type="ARBA" id="ARBA00022723"/>
    </source>
</evidence>
<feature type="binding site" evidence="5">
    <location>
        <position position="150"/>
    </location>
    <ligand>
        <name>Mg(2+)</name>
        <dbReference type="ChEBI" id="CHEBI:18420"/>
    </ligand>
</feature>
<dbReference type="Pfam" id="PF03328">
    <property type="entry name" value="HpcH_HpaI"/>
    <property type="match status" value="1"/>
</dbReference>
<keyword evidence="2 5" id="KW-0479">Metal-binding</keyword>
<dbReference type="STRING" id="465721.ACG33_12410"/>
<keyword evidence="8" id="KW-1185">Reference proteome</keyword>
<dbReference type="Gene3D" id="3.20.20.60">
    <property type="entry name" value="Phosphoenolpyruvate-binding domains"/>
    <property type="match status" value="1"/>
</dbReference>
<dbReference type="GO" id="GO:0006107">
    <property type="term" value="P:oxaloacetate metabolic process"/>
    <property type="evidence" value="ECO:0007669"/>
    <property type="project" value="TreeGrafter"/>
</dbReference>
<evidence type="ECO:0000256" key="5">
    <source>
        <dbReference type="PIRSR" id="PIRSR015582-2"/>
    </source>
</evidence>
<dbReference type="PIRSF" id="PIRSF015582">
    <property type="entry name" value="Cit_lyase_B"/>
    <property type="match status" value="1"/>
</dbReference>
<keyword evidence="3 5" id="KW-0460">Magnesium</keyword>
<dbReference type="RefSeq" id="WP_066923378.1">
    <property type="nucleotide sequence ID" value="NZ_CP011971.1"/>
</dbReference>
<dbReference type="InterPro" id="IPR015813">
    <property type="entry name" value="Pyrv/PenolPyrv_kinase-like_dom"/>
</dbReference>
<organism evidence="7 8">
    <name type="scientific">Steroidobacter denitrificans</name>
    <dbReference type="NCBI Taxonomy" id="465721"/>
    <lineage>
        <taxon>Bacteria</taxon>
        <taxon>Pseudomonadati</taxon>
        <taxon>Pseudomonadota</taxon>
        <taxon>Gammaproteobacteria</taxon>
        <taxon>Steroidobacterales</taxon>
        <taxon>Steroidobacteraceae</taxon>
        <taxon>Steroidobacter</taxon>
    </lineage>
</organism>
<feature type="binding site" evidence="4">
    <location>
        <position position="123"/>
    </location>
    <ligand>
        <name>substrate</name>
    </ligand>
</feature>
<dbReference type="KEGG" id="sdf:ACG33_12410"/>
<evidence type="ECO:0000256" key="1">
    <source>
        <dbReference type="ARBA" id="ARBA00001946"/>
    </source>
</evidence>
<gene>
    <name evidence="7" type="ORF">ACG33_12410</name>
</gene>
<protein>
    <submittedName>
        <fullName evidence="7">Citrate lyase</fullName>
    </submittedName>
</protein>
<dbReference type="InterPro" id="IPR005000">
    <property type="entry name" value="Aldolase/citrate-lyase_domain"/>
</dbReference>
<evidence type="ECO:0000259" key="6">
    <source>
        <dbReference type="Pfam" id="PF03328"/>
    </source>
</evidence>
<dbReference type="PANTHER" id="PTHR32308">
    <property type="entry name" value="LYASE BETA SUBUNIT, PUTATIVE (AFU_ORTHOLOGUE AFUA_4G13030)-RELATED"/>
    <property type="match status" value="1"/>
</dbReference>
<accession>A0A127FBV0</accession>
<dbReference type="PANTHER" id="PTHR32308:SF0">
    <property type="entry name" value="HPCH_HPAI ALDOLASE_CITRATE LYASE DOMAIN-CONTAINING PROTEIN"/>
    <property type="match status" value="1"/>
</dbReference>
<dbReference type="GO" id="GO:0016829">
    <property type="term" value="F:lyase activity"/>
    <property type="evidence" value="ECO:0007669"/>
    <property type="project" value="UniProtKB-KW"/>
</dbReference>
<evidence type="ECO:0000256" key="4">
    <source>
        <dbReference type="PIRSR" id="PIRSR015582-1"/>
    </source>
</evidence>
<dbReference type="SUPFAM" id="SSF51621">
    <property type="entry name" value="Phosphoenolpyruvate/pyruvate domain"/>
    <property type="match status" value="1"/>
</dbReference>